<dbReference type="AlphaFoldDB" id="A0A8G1RNQ2"/>
<dbReference type="EMBL" id="KZ824674">
    <property type="protein sequence ID" value="RAK73866.1"/>
    <property type="molecule type" value="Genomic_DNA"/>
</dbReference>
<reference evidence="1 2" key="1">
    <citation type="submission" date="2018-02" db="EMBL/GenBank/DDBJ databases">
        <title>The genomes of Aspergillus section Nigri reveals drivers in fungal speciation.</title>
        <authorList>
            <consortium name="DOE Joint Genome Institute"/>
            <person name="Vesth T.C."/>
            <person name="Nybo J."/>
            <person name="Theobald S."/>
            <person name="Brandl J."/>
            <person name="Frisvad J.C."/>
            <person name="Nielsen K.F."/>
            <person name="Lyhne E.K."/>
            <person name="Kogle M.E."/>
            <person name="Kuo A."/>
            <person name="Riley R."/>
            <person name="Clum A."/>
            <person name="Nolan M."/>
            <person name="Lipzen A."/>
            <person name="Salamov A."/>
            <person name="Henrissat B."/>
            <person name="Wiebenga A."/>
            <person name="De vries R.P."/>
            <person name="Grigoriev I.V."/>
            <person name="Mortensen U.H."/>
            <person name="Andersen M.R."/>
            <person name="Baker S.E."/>
        </authorList>
    </citation>
    <scope>NUCLEOTIDE SEQUENCE [LARGE SCALE GENOMIC DNA]</scope>
    <source>
        <strain evidence="1 2">CBS 313.89</strain>
    </source>
</reference>
<dbReference type="RefSeq" id="XP_040797876.1">
    <property type="nucleotide sequence ID" value="XM_040945427.1"/>
</dbReference>
<gene>
    <name evidence="1" type="ORF">BO72DRAFT_451181</name>
</gene>
<protein>
    <submittedName>
        <fullName evidence="1">Uncharacterized protein</fullName>
    </submittedName>
</protein>
<evidence type="ECO:0000313" key="1">
    <source>
        <dbReference type="EMBL" id="RAK73866.1"/>
    </source>
</evidence>
<name>A0A8G1RNQ2_9EURO</name>
<keyword evidence="2" id="KW-1185">Reference proteome</keyword>
<evidence type="ECO:0000313" key="2">
    <source>
        <dbReference type="Proteomes" id="UP000249789"/>
    </source>
</evidence>
<organism evidence="1 2">
    <name type="scientific">Aspergillus fijiensis CBS 313.89</name>
    <dbReference type="NCBI Taxonomy" id="1448319"/>
    <lineage>
        <taxon>Eukaryota</taxon>
        <taxon>Fungi</taxon>
        <taxon>Dikarya</taxon>
        <taxon>Ascomycota</taxon>
        <taxon>Pezizomycotina</taxon>
        <taxon>Eurotiomycetes</taxon>
        <taxon>Eurotiomycetidae</taxon>
        <taxon>Eurotiales</taxon>
        <taxon>Aspergillaceae</taxon>
        <taxon>Aspergillus</taxon>
    </lineage>
</organism>
<dbReference type="VEuPathDB" id="FungiDB:BO72DRAFT_451181"/>
<accession>A0A8G1RNQ2</accession>
<sequence length="70" mass="7796">MQRMLILTSPTPSASTALMLLYPYSRWSQLVFSPPSPFSWLGTLNASNPELSSPSWHFWASPRKGKEVGA</sequence>
<dbReference type="GeneID" id="63862760"/>
<dbReference type="Proteomes" id="UP000249789">
    <property type="component" value="Unassembled WGS sequence"/>
</dbReference>
<proteinExistence type="predicted"/>